<feature type="transmembrane region" description="Helical" evidence="1">
    <location>
        <begin position="336"/>
        <end position="358"/>
    </location>
</feature>
<dbReference type="InterPro" id="IPR027272">
    <property type="entry name" value="Piezo"/>
</dbReference>
<feature type="transmembrane region" description="Helical" evidence="1">
    <location>
        <begin position="54"/>
        <end position="74"/>
    </location>
</feature>
<name>C3ZYD6_BRAFL</name>
<keyword evidence="1" id="KW-0812">Transmembrane</keyword>
<dbReference type="GO" id="GO:0008381">
    <property type="term" value="F:mechanosensitive monoatomic ion channel activity"/>
    <property type="evidence" value="ECO:0007669"/>
    <property type="project" value="InterPro"/>
</dbReference>
<evidence type="ECO:0000256" key="1">
    <source>
        <dbReference type="SAM" id="Phobius"/>
    </source>
</evidence>
<feature type="transmembrane region" description="Helical" evidence="1">
    <location>
        <begin position="275"/>
        <end position="293"/>
    </location>
</feature>
<feature type="transmembrane region" description="Helical" evidence="1">
    <location>
        <begin position="171"/>
        <end position="190"/>
    </location>
</feature>
<gene>
    <name evidence="3" type="ORF">BRAFLDRAFT_251629</name>
</gene>
<dbReference type="PANTHER" id="PTHR47049">
    <property type="entry name" value="PIEZO-TYPE MECHANOSENSITIVE ION CHANNEL HOMOLOG"/>
    <property type="match status" value="1"/>
</dbReference>
<dbReference type="AlphaFoldDB" id="C3ZYD6"/>
<reference evidence="3" key="1">
    <citation type="journal article" date="2008" name="Nature">
        <title>The amphioxus genome and the evolution of the chordate karyotype.</title>
        <authorList>
            <consortium name="US DOE Joint Genome Institute (JGI-PGF)"/>
            <person name="Putnam N.H."/>
            <person name="Butts T."/>
            <person name="Ferrier D.E.K."/>
            <person name="Furlong R.F."/>
            <person name="Hellsten U."/>
            <person name="Kawashima T."/>
            <person name="Robinson-Rechavi M."/>
            <person name="Shoguchi E."/>
            <person name="Terry A."/>
            <person name="Yu J.-K."/>
            <person name="Benito-Gutierrez E.L."/>
            <person name="Dubchak I."/>
            <person name="Garcia-Fernandez J."/>
            <person name="Gibson-Brown J.J."/>
            <person name="Grigoriev I.V."/>
            <person name="Horton A.C."/>
            <person name="de Jong P.J."/>
            <person name="Jurka J."/>
            <person name="Kapitonov V.V."/>
            <person name="Kohara Y."/>
            <person name="Kuroki Y."/>
            <person name="Lindquist E."/>
            <person name="Lucas S."/>
            <person name="Osoegawa K."/>
            <person name="Pennacchio L.A."/>
            <person name="Salamov A.A."/>
            <person name="Satou Y."/>
            <person name="Sauka-Spengler T."/>
            <person name="Schmutz J."/>
            <person name="Shin-I T."/>
            <person name="Toyoda A."/>
            <person name="Bronner-Fraser M."/>
            <person name="Fujiyama A."/>
            <person name="Holland L.Z."/>
            <person name="Holland P.W.H."/>
            <person name="Satoh N."/>
            <person name="Rokhsar D.S."/>
        </authorList>
    </citation>
    <scope>NUCLEOTIDE SEQUENCE [LARGE SCALE GENOMIC DNA]</scope>
    <source>
        <strain evidence="3">S238N-H82</strain>
        <tissue evidence="3">Testes</tissue>
    </source>
</reference>
<proteinExistence type="predicted"/>
<dbReference type="EMBL" id="GG666727">
    <property type="protein sequence ID" value="EEN42438.1"/>
    <property type="molecule type" value="Genomic_DNA"/>
</dbReference>
<keyword evidence="1" id="KW-0472">Membrane</keyword>
<keyword evidence="1" id="KW-1133">Transmembrane helix</keyword>
<sequence length="387" mass="44976">MLFQLSMVKMEHFETNCTVPMSNITFGPTEHPLIGRHQSVDSAEWVGYRKSTPALYNIRDYLVVVLFLVLFVTIERHQKHIRLAKGLPPEDPLPGIIFPSVKRVNADEGLFMCLKYFTNFFFYKFGLEMCYMMAVFNIWLRLDFIAVVDSAEWVGYRKSTPALYNIRVSHFFLHSCLYFGVRPIAVYPWYNRGMPDNLVRWMFLPDYNLRPNSWLLLADFFQLLFVSIQWQVFLVEGNPSTIEVGGDNQDIHDDIEAMMTNPVPDFTVAKSYLDMIKQFVFGYLFWVTLAIVFITGTTRISLFCLGYLVGCFYFLLHGQEFLMSPTNVILKRWHKLIAYNFAVIFIKGFLQVAACAYLKTLKEKSCFFVQLLSLVCMIPGYDVGKII</sequence>
<dbReference type="eggNOG" id="KOG1893">
    <property type="taxonomic scope" value="Eukaryota"/>
</dbReference>
<evidence type="ECO:0000259" key="2">
    <source>
        <dbReference type="Pfam" id="PF15917"/>
    </source>
</evidence>
<dbReference type="GO" id="GO:0016020">
    <property type="term" value="C:membrane"/>
    <property type="evidence" value="ECO:0007669"/>
    <property type="project" value="InterPro"/>
</dbReference>
<feature type="transmembrane region" description="Helical" evidence="1">
    <location>
        <begin position="211"/>
        <end position="230"/>
    </location>
</feature>
<feature type="domain" description="Piezo TM25-28" evidence="2">
    <location>
        <begin position="256"/>
        <end position="384"/>
    </location>
</feature>
<dbReference type="InterPro" id="IPR031805">
    <property type="entry name" value="Piezo_TM25-28"/>
</dbReference>
<protein>
    <recommendedName>
        <fullName evidence="2">Piezo TM25-28 domain-containing protein</fullName>
    </recommendedName>
</protein>
<organism>
    <name type="scientific">Branchiostoma floridae</name>
    <name type="common">Florida lancelet</name>
    <name type="synonym">Amphioxus</name>
    <dbReference type="NCBI Taxonomy" id="7739"/>
    <lineage>
        <taxon>Eukaryota</taxon>
        <taxon>Metazoa</taxon>
        <taxon>Chordata</taxon>
        <taxon>Cephalochordata</taxon>
        <taxon>Leptocardii</taxon>
        <taxon>Amphioxiformes</taxon>
        <taxon>Branchiostomatidae</taxon>
        <taxon>Branchiostoma</taxon>
    </lineage>
</organism>
<dbReference type="InParanoid" id="C3ZYD6"/>
<feature type="transmembrane region" description="Helical" evidence="1">
    <location>
        <begin position="300"/>
        <end position="316"/>
    </location>
</feature>
<accession>C3ZYD6</accession>
<dbReference type="STRING" id="7739.C3ZYD6"/>
<dbReference type="Pfam" id="PF15917">
    <property type="entry name" value="Piezo_TM25-28"/>
    <property type="match status" value="1"/>
</dbReference>
<evidence type="ECO:0000313" key="3">
    <source>
        <dbReference type="EMBL" id="EEN42438.1"/>
    </source>
</evidence>
<dbReference type="PANTHER" id="PTHR47049:SF2">
    <property type="entry name" value="PIEZO-TYPE MECHANOSENSITIVE ION CHANNEL HOMOLOG"/>
    <property type="match status" value="1"/>
</dbReference>
<feature type="transmembrane region" description="Helical" evidence="1">
    <location>
        <begin position="121"/>
        <end position="140"/>
    </location>
</feature>